<feature type="region of interest" description="Disordered" evidence="1">
    <location>
        <begin position="1"/>
        <end position="34"/>
    </location>
</feature>
<proteinExistence type="predicted"/>
<organism evidence="2 3">
    <name type="scientific">Cymbomonas tetramitiformis</name>
    <dbReference type="NCBI Taxonomy" id="36881"/>
    <lineage>
        <taxon>Eukaryota</taxon>
        <taxon>Viridiplantae</taxon>
        <taxon>Chlorophyta</taxon>
        <taxon>Pyramimonadophyceae</taxon>
        <taxon>Pyramimonadales</taxon>
        <taxon>Pyramimonadaceae</taxon>
        <taxon>Cymbomonas</taxon>
    </lineage>
</organism>
<reference evidence="2 3" key="1">
    <citation type="journal article" date="2015" name="Genome Biol. Evol.">
        <title>Comparative Genomics of a Bacterivorous Green Alga Reveals Evolutionary Causalities and Consequences of Phago-Mixotrophic Mode of Nutrition.</title>
        <authorList>
            <person name="Burns J.A."/>
            <person name="Paasch A."/>
            <person name="Narechania A."/>
            <person name="Kim E."/>
        </authorList>
    </citation>
    <scope>NUCLEOTIDE SEQUENCE [LARGE SCALE GENOMIC DNA]</scope>
    <source>
        <strain evidence="2 3">PLY_AMNH</strain>
    </source>
</reference>
<evidence type="ECO:0000256" key="1">
    <source>
        <dbReference type="SAM" id="MobiDB-lite"/>
    </source>
</evidence>
<evidence type="ECO:0000313" key="2">
    <source>
        <dbReference type="EMBL" id="KAK3286971.1"/>
    </source>
</evidence>
<dbReference type="EMBL" id="LGRX02001061">
    <property type="protein sequence ID" value="KAK3286971.1"/>
    <property type="molecule type" value="Genomic_DNA"/>
</dbReference>
<protein>
    <submittedName>
        <fullName evidence="2">Uncharacterized protein</fullName>
    </submittedName>
</protein>
<gene>
    <name evidence="2" type="ORF">CYMTET_5500</name>
</gene>
<evidence type="ECO:0000313" key="3">
    <source>
        <dbReference type="Proteomes" id="UP001190700"/>
    </source>
</evidence>
<comment type="caution">
    <text evidence="2">The sequence shown here is derived from an EMBL/GenBank/DDBJ whole genome shotgun (WGS) entry which is preliminary data.</text>
</comment>
<dbReference type="Proteomes" id="UP001190700">
    <property type="component" value="Unassembled WGS sequence"/>
</dbReference>
<accession>A0AAE0H0Y8</accession>
<keyword evidence="3" id="KW-1185">Reference proteome</keyword>
<dbReference type="AlphaFoldDB" id="A0AAE0H0Y8"/>
<sequence>MDLARGVVDLQDGSSLEDAHDSAGNDSDEEDTTFSIDDFGITDASQGNLCEHAHVALATPEVEDPGAAKADDTANVIARRKYFSDQTDIVKPVRESGLHRKWTKNLRETVLGGKHEKFAGKDKDVAKLGKLIVILNTEFWTAGLDLASFEFDNPALEVIPLVNELVYDTFSEVVESDSVAEQYFLATDCSRTDRDGRRALIDLVKGVKMLAQLVRHHRLRTNWANAQQGEVVGTAAAAAIPAGDDSGAKQLLKVVVDKLRVLEHLIKNQKGSTPALKAATAARKGLNGYRPGLEKGSG</sequence>
<name>A0AAE0H0Y8_9CHLO</name>